<dbReference type="PANTHER" id="PTHR21646">
    <property type="entry name" value="UBIQUITIN CARBOXYL-TERMINAL HYDROLASE"/>
    <property type="match status" value="1"/>
</dbReference>
<keyword evidence="5" id="KW-0378">Hydrolase</keyword>
<dbReference type="InterPro" id="IPR038765">
    <property type="entry name" value="Papain-like_cys_pep_sf"/>
</dbReference>
<evidence type="ECO:0000259" key="3">
    <source>
        <dbReference type="PROSITE" id="PS50235"/>
    </source>
</evidence>
<reference evidence="5" key="1">
    <citation type="submission" date="2022-08" db="EMBL/GenBank/DDBJ databases">
        <title>Novel sulphate-reducing endosymbionts in the free-living metamonad Anaeramoeba.</title>
        <authorList>
            <person name="Jerlstrom-Hultqvist J."/>
            <person name="Cepicka I."/>
            <person name="Gallot-Lavallee L."/>
            <person name="Salas-Leiva D."/>
            <person name="Curtis B.A."/>
            <person name="Zahonova K."/>
            <person name="Pipaliya S."/>
            <person name="Dacks J."/>
            <person name="Roger A.J."/>
        </authorList>
    </citation>
    <scope>NUCLEOTIDE SEQUENCE</scope>
    <source>
        <strain evidence="5">Busselton2</strain>
    </source>
</reference>
<dbReference type="Pfam" id="PF06337">
    <property type="entry name" value="DUSP"/>
    <property type="match status" value="1"/>
</dbReference>
<dbReference type="AlphaFoldDB" id="A0AAV7ZIH4"/>
<dbReference type="InterPro" id="IPR035927">
    <property type="entry name" value="DUSP-like_sf"/>
</dbReference>
<dbReference type="InterPro" id="IPR018200">
    <property type="entry name" value="USP_CS"/>
</dbReference>
<dbReference type="InterPro" id="IPR050185">
    <property type="entry name" value="Ub_carboxyl-term_hydrolase"/>
</dbReference>
<evidence type="ECO:0000313" key="5">
    <source>
        <dbReference type="EMBL" id="KAJ3441807.1"/>
    </source>
</evidence>
<sequence length="817" mass="95150">MIRNIDVFHSCIDHFLVAVFPSFHVFNVDLVTDTLKVSPTKILNSKKLTHINKWIKAHPPASQKRKESSYNIQEREPLLKTQLNQTPIRRVLTETDFSYETTSSDESIESLMNKSYQNQTRSHQEQKKNEKNFTKKQLKKNMKLDLNRALSRKTFESIFPHLEHKVNEHLSIKVNKKKSLYSIGKVGANSQIFSSDLSSSQDEEEIENGFESEIEYNENDNEKENGNEKEKQEKRTKATISDQQSLTEEGISKNDLEIGGGFKNGRLYNEKNEKKFTASTSKYFQNEKIIAINETISSRIYFKFLLFWLVVAITFFFTWIVPFTRKEHLTSEIIFGCLTLILLFFMKSSAEKILIVTQFRLIKFSIGWISISASEYPYDQINSLFIKSFADASGTLYLRTKSRTFDKAITNVPRVVWENNDLKSLTFEEEKTLLQKSIQEEKLVPGEYWFLISTSWSSKWTKYIEQGSKMHRPNKINNIPLLDWNNQLERTIIENKDYILVHERTWSLFVKIYKGGPPIRRKVIGITGTNLRIVEVNLLELKIHKFLGGELILHFKICISRKYCQSSLFSLISKKTQKSTSKIRLFYLQDQKKAQEIFNTQITLYESNIQDQASLIYEIDEKKGKLQSNDQNGNTKEEPEKVNNKKGNSFHWFGFGETPPKEIGLTGLENFGNTCFMNSSLQCLFNLKSLRDYFLNDHYLQEINPNNPHGTGGELVQEFANIYKKYWEGNTDLIKPKKIKSIISEFATQFFGNFQQDSQELISFLLDGLHEDVNRIEKKIFDQNEKVQNGQDLSKLANKTWLNYKKSNDSFFVGKNL</sequence>
<gene>
    <name evidence="5" type="ORF">M0812_13823</name>
</gene>
<dbReference type="InterPro" id="IPR006615">
    <property type="entry name" value="Pept_C19_DUSP"/>
</dbReference>
<dbReference type="InterPro" id="IPR001394">
    <property type="entry name" value="Peptidase_C19_UCH"/>
</dbReference>
<dbReference type="EMBL" id="JANTQA010000029">
    <property type="protein sequence ID" value="KAJ3441807.1"/>
    <property type="molecule type" value="Genomic_DNA"/>
</dbReference>
<accession>A0AAV7ZIH4</accession>
<evidence type="ECO:0000256" key="1">
    <source>
        <dbReference type="SAM" id="MobiDB-lite"/>
    </source>
</evidence>
<feature type="compositionally biased region" description="Acidic residues" evidence="1">
    <location>
        <begin position="201"/>
        <end position="219"/>
    </location>
</feature>
<feature type="domain" description="USP" evidence="3">
    <location>
        <begin position="666"/>
        <end position="817"/>
    </location>
</feature>
<dbReference type="PROSITE" id="PS00972">
    <property type="entry name" value="USP_1"/>
    <property type="match status" value="1"/>
</dbReference>
<feature type="region of interest" description="Disordered" evidence="1">
    <location>
        <begin position="193"/>
        <end position="244"/>
    </location>
</feature>
<proteinExistence type="predicted"/>
<organism evidence="5 6">
    <name type="scientific">Anaeramoeba flamelloides</name>
    <dbReference type="NCBI Taxonomy" id="1746091"/>
    <lineage>
        <taxon>Eukaryota</taxon>
        <taxon>Metamonada</taxon>
        <taxon>Anaeramoebidae</taxon>
        <taxon>Anaeramoeba</taxon>
    </lineage>
</organism>
<dbReference type="Proteomes" id="UP001146793">
    <property type="component" value="Unassembled WGS sequence"/>
</dbReference>
<keyword evidence="2" id="KW-1133">Transmembrane helix</keyword>
<name>A0AAV7ZIH4_9EUKA</name>
<dbReference type="SMART" id="SM00695">
    <property type="entry name" value="DUSP"/>
    <property type="match status" value="1"/>
</dbReference>
<feature type="transmembrane region" description="Helical" evidence="2">
    <location>
        <begin position="300"/>
        <end position="321"/>
    </location>
</feature>
<evidence type="ECO:0000313" key="6">
    <source>
        <dbReference type="Proteomes" id="UP001146793"/>
    </source>
</evidence>
<dbReference type="GO" id="GO:0004843">
    <property type="term" value="F:cysteine-type deubiquitinase activity"/>
    <property type="evidence" value="ECO:0007669"/>
    <property type="project" value="InterPro"/>
</dbReference>
<keyword evidence="2" id="KW-0812">Transmembrane</keyword>
<evidence type="ECO:0000256" key="2">
    <source>
        <dbReference type="SAM" id="Phobius"/>
    </source>
</evidence>
<dbReference type="Gene3D" id="3.90.70.10">
    <property type="entry name" value="Cysteine proteinases"/>
    <property type="match status" value="1"/>
</dbReference>
<dbReference type="PROSITE" id="PS51283">
    <property type="entry name" value="DUSP"/>
    <property type="match status" value="1"/>
</dbReference>
<evidence type="ECO:0000259" key="4">
    <source>
        <dbReference type="PROSITE" id="PS51283"/>
    </source>
</evidence>
<dbReference type="SUPFAM" id="SSF54001">
    <property type="entry name" value="Cysteine proteinases"/>
    <property type="match status" value="1"/>
</dbReference>
<protein>
    <submittedName>
        <fullName evidence="5">Ubiquitin carboxyl-terminal hydrolase</fullName>
    </submittedName>
</protein>
<feature type="transmembrane region" description="Helical" evidence="2">
    <location>
        <begin position="333"/>
        <end position="350"/>
    </location>
</feature>
<keyword evidence="2" id="KW-0472">Membrane</keyword>
<dbReference type="GO" id="GO:0016579">
    <property type="term" value="P:protein deubiquitination"/>
    <property type="evidence" value="ECO:0007669"/>
    <property type="project" value="InterPro"/>
</dbReference>
<dbReference type="InterPro" id="IPR028889">
    <property type="entry name" value="USP"/>
</dbReference>
<dbReference type="PROSITE" id="PS50235">
    <property type="entry name" value="USP_3"/>
    <property type="match status" value="1"/>
</dbReference>
<dbReference type="SUPFAM" id="SSF143791">
    <property type="entry name" value="DUSP-like"/>
    <property type="match status" value="1"/>
</dbReference>
<feature type="domain" description="DUSP" evidence="4">
    <location>
        <begin position="425"/>
        <end position="524"/>
    </location>
</feature>
<dbReference type="Gene3D" id="3.30.2230.10">
    <property type="entry name" value="DUSP-like"/>
    <property type="match status" value="1"/>
</dbReference>
<comment type="caution">
    <text evidence="5">The sequence shown here is derived from an EMBL/GenBank/DDBJ whole genome shotgun (WGS) entry which is preliminary data.</text>
</comment>
<dbReference type="CDD" id="cd00934">
    <property type="entry name" value="PTB"/>
    <property type="match status" value="1"/>
</dbReference>
<feature type="compositionally biased region" description="Basic and acidic residues" evidence="1">
    <location>
        <begin position="220"/>
        <end position="236"/>
    </location>
</feature>
<dbReference type="Pfam" id="PF00443">
    <property type="entry name" value="UCH"/>
    <property type="match status" value="1"/>
</dbReference>